<feature type="transmembrane region" description="Helical" evidence="2">
    <location>
        <begin position="220"/>
        <end position="242"/>
    </location>
</feature>
<keyword evidence="4" id="KW-1185">Reference proteome</keyword>
<accession>A0ABN8IF36</accession>
<feature type="transmembrane region" description="Helical" evidence="2">
    <location>
        <begin position="190"/>
        <end position="208"/>
    </location>
</feature>
<evidence type="ECO:0008006" key="5">
    <source>
        <dbReference type="Google" id="ProtNLM"/>
    </source>
</evidence>
<dbReference type="EMBL" id="OW152833">
    <property type="protein sequence ID" value="CAH2054326.1"/>
    <property type="molecule type" value="Genomic_DNA"/>
</dbReference>
<keyword evidence="2" id="KW-1133">Transmembrane helix</keyword>
<keyword evidence="2" id="KW-0472">Membrane</keyword>
<gene>
    <name evidence="3" type="ORF">IPOD504_LOCUS8581</name>
</gene>
<dbReference type="Proteomes" id="UP000837857">
    <property type="component" value="Chromosome 21"/>
</dbReference>
<feature type="transmembrane region" description="Helical" evidence="2">
    <location>
        <begin position="154"/>
        <end position="178"/>
    </location>
</feature>
<feature type="compositionally biased region" description="Basic and acidic residues" evidence="1">
    <location>
        <begin position="275"/>
        <end position="292"/>
    </location>
</feature>
<feature type="transmembrane region" description="Helical" evidence="2">
    <location>
        <begin position="113"/>
        <end position="134"/>
    </location>
</feature>
<evidence type="ECO:0000256" key="1">
    <source>
        <dbReference type="SAM" id="MobiDB-lite"/>
    </source>
</evidence>
<sequence>MKHRCRYNFLERRTFGAFRDLRTHSPLFILQLQTPIQHKCVLMLSSKMQVDLKKCSCFSGRAKCLVIGYLHLLSSLFDIGCHLLLVSIVTSGFQCDMDVNNLLKIDMSWFPPLLIFINLGTHGFYPFPMILSPVNSAYSEPTVIQPKCYPGMLHVYLIDVLNFLINVIWLRLVISFISAVHKKDPEQMRMFFGLSIVKLTLQVFYLVFQPNFRARASDAFWFLQLLDICIAATFLIIINNYIRTLRAEKAQAIRDQPPSYIECLISSPANDQKIGKKELDKAQPSQETKKGDAPAILPI</sequence>
<evidence type="ECO:0000256" key="2">
    <source>
        <dbReference type="SAM" id="Phobius"/>
    </source>
</evidence>
<keyword evidence="2" id="KW-0812">Transmembrane</keyword>
<protein>
    <recommendedName>
        <fullName evidence="5">Transmembrane protein 138</fullName>
    </recommendedName>
</protein>
<proteinExistence type="predicted"/>
<evidence type="ECO:0000313" key="3">
    <source>
        <dbReference type="EMBL" id="CAH2054326.1"/>
    </source>
</evidence>
<feature type="region of interest" description="Disordered" evidence="1">
    <location>
        <begin position="275"/>
        <end position="299"/>
    </location>
</feature>
<evidence type="ECO:0000313" key="4">
    <source>
        <dbReference type="Proteomes" id="UP000837857"/>
    </source>
</evidence>
<reference evidence="3" key="1">
    <citation type="submission" date="2022-03" db="EMBL/GenBank/DDBJ databases">
        <authorList>
            <person name="Martin H S."/>
        </authorList>
    </citation>
    <scope>NUCLEOTIDE SEQUENCE</scope>
</reference>
<organism evidence="3 4">
    <name type="scientific">Iphiclides podalirius</name>
    <name type="common">scarce swallowtail</name>
    <dbReference type="NCBI Taxonomy" id="110791"/>
    <lineage>
        <taxon>Eukaryota</taxon>
        <taxon>Metazoa</taxon>
        <taxon>Ecdysozoa</taxon>
        <taxon>Arthropoda</taxon>
        <taxon>Hexapoda</taxon>
        <taxon>Insecta</taxon>
        <taxon>Pterygota</taxon>
        <taxon>Neoptera</taxon>
        <taxon>Endopterygota</taxon>
        <taxon>Lepidoptera</taxon>
        <taxon>Glossata</taxon>
        <taxon>Ditrysia</taxon>
        <taxon>Papilionoidea</taxon>
        <taxon>Papilionidae</taxon>
        <taxon>Papilioninae</taxon>
        <taxon>Iphiclides</taxon>
    </lineage>
</organism>
<feature type="non-terminal residue" evidence="3">
    <location>
        <position position="299"/>
    </location>
</feature>
<name>A0ABN8IF36_9NEOP</name>